<accession>A0A1X6P1F2</accession>
<protein>
    <recommendedName>
        <fullName evidence="8">Aquaporin</fullName>
    </recommendedName>
</protein>
<evidence type="ECO:0000256" key="1">
    <source>
        <dbReference type="ARBA" id="ARBA00004141"/>
    </source>
</evidence>
<evidence type="ECO:0000256" key="3">
    <source>
        <dbReference type="ARBA" id="ARBA00022989"/>
    </source>
</evidence>
<feature type="transmembrane region" description="Helical" evidence="5">
    <location>
        <begin position="210"/>
        <end position="233"/>
    </location>
</feature>
<keyword evidence="7" id="KW-1185">Reference proteome</keyword>
<organism evidence="6 7">
    <name type="scientific">Porphyra umbilicalis</name>
    <name type="common">Purple laver</name>
    <name type="synonym">Red alga</name>
    <dbReference type="NCBI Taxonomy" id="2786"/>
    <lineage>
        <taxon>Eukaryota</taxon>
        <taxon>Rhodophyta</taxon>
        <taxon>Bangiophyceae</taxon>
        <taxon>Bangiales</taxon>
        <taxon>Bangiaceae</taxon>
        <taxon>Porphyra</taxon>
    </lineage>
</organism>
<evidence type="ECO:0000313" key="7">
    <source>
        <dbReference type="Proteomes" id="UP000218209"/>
    </source>
</evidence>
<evidence type="ECO:0008006" key="8">
    <source>
        <dbReference type="Google" id="ProtNLM"/>
    </source>
</evidence>
<proteinExistence type="predicted"/>
<dbReference type="GO" id="GO:0016020">
    <property type="term" value="C:membrane"/>
    <property type="evidence" value="ECO:0007669"/>
    <property type="project" value="UniProtKB-SubCell"/>
</dbReference>
<dbReference type="SUPFAM" id="SSF81338">
    <property type="entry name" value="Aquaporin-like"/>
    <property type="match status" value="1"/>
</dbReference>
<reference evidence="6 7" key="1">
    <citation type="submission" date="2017-03" db="EMBL/GenBank/DDBJ databases">
        <title>WGS assembly of Porphyra umbilicalis.</title>
        <authorList>
            <person name="Brawley S.H."/>
            <person name="Blouin N.A."/>
            <person name="Ficko-Blean E."/>
            <person name="Wheeler G.L."/>
            <person name="Lohr M."/>
            <person name="Goodson H.V."/>
            <person name="Jenkins J.W."/>
            <person name="Blaby-Haas C.E."/>
            <person name="Helliwell K.E."/>
            <person name="Chan C."/>
            <person name="Marriage T."/>
            <person name="Bhattacharya D."/>
            <person name="Klein A.S."/>
            <person name="Badis Y."/>
            <person name="Brodie J."/>
            <person name="Cao Y."/>
            <person name="Collen J."/>
            <person name="Dittami S.M."/>
            <person name="Gachon C.M."/>
            <person name="Green B.R."/>
            <person name="Karpowicz S."/>
            <person name="Kim J.W."/>
            <person name="Kudahl U."/>
            <person name="Lin S."/>
            <person name="Michel G."/>
            <person name="Mittag M."/>
            <person name="Olson B.J."/>
            <person name="Pangilinan J."/>
            <person name="Peng Y."/>
            <person name="Qiu H."/>
            <person name="Shu S."/>
            <person name="Singer J.T."/>
            <person name="Smith A.G."/>
            <person name="Sprecher B.N."/>
            <person name="Wagner V."/>
            <person name="Wang W."/>
            <person name="Wang Z.-Y."/>
            <person name="Yan J."/>
            <person name="Yarish C."/>
            <person name="Zoeuner-Riek S."/>
            <person name="Zhuang Y."/>
            <person name="Zou Y."/>
            <person name="Lindquist E.A."/>
            <person name="Grimwood J."/>
            <person name="Barry K."/>
            <person name="Rokhsar D.S."/>
            <person name="Schmutz J."/>
            <person name="Stiller J.W."/>
            <person name="Grossman A.R."/>
            <person name="Prochnik S.E."/>
        </authorList>
    </citation>
    <scope>NUCLEOTIDE SEQUENCE [LARGE SCALE GENOMIC DNA]</scope>
    <source>
        <strain evidence="6">4086291</strain>
    </source>
</reference>
<feature type="transmembrane region" description="Helical" evidence="5">
    <location>
        <begin position="154"/>
        <end position="177"/>
    </location>
</feature>
<keyword evidence="2 5" id="KW-0812">Transmembrane</keyword>
<dbReference type="Gene3D" id="1.20.1080.10">
    <property type="entry name" value="Glycerol uptake facilitator protein"/>
    <property type="match status" value="1"/>
</dbReference>
<feature type="transmembrane region" description="Helical" evidence="5">
    <location>
        <begin position="85"/>
        <end position="105"/>
    </location>
</feature>
<keyword evidence="3 5" id="KW-1133">Transmembrane helix</keyword>
<dbReference type="AlphaFoldDB" id="A0A1X6P1F2"/>
<feature type="transmembrane region" description="Helical" evidence="5">
    <location>
        <begin position="12"/>
        <end position="33"/>
    </location>
</feature>
<name>A0A1X6P1F2_PORUM</name>
<dbReference type="InterPro" id="IPR023271">
    <property type="entry name" value="Aquaporin-like"/>
</dbReference>
<evidence type="ECO:0000256" key="2">
    <source>
        <dbReference type="ARBA" id="ARBA00022692"/>
    </source>
</evidence>
<sequence>MVTRGVSGAALAARECVASALWTFAVLAVLAGTHSEALHASTPTARFPRLAARVAAAGVALPAGVPPFSLFLAALLPLMMVWEGVGLGLGATMNPAIAVASVVAGQRTLGELALTLPAQLAGHLMAVAAAWAAAPTADPLTAQLLAAPSPAAGVSAAAAAGVEAALTAVLCAGLLLLPALLAPAGGAPGGGGGGAKAAAPPPPPPTGGRLLAPAAAPVLVVALIASGAGWSGASMNPAMALALAAAAGGGAPALGVYVAAPLLGALLGGGSSAP</sequence>
<evidence type="ECO:0000256" key="4">
    <source>
        <dbReference type="ARBA" id="ARBA00023136"/>
    </source>
</evidence>
<evidence type="ECO:0000256" key="5">
    <source>
        <dbReference type="SAM" id="Phobius"/>
    </source>
</evidence>
<dbReference type="EMBL" id="KV918940">
    <property type="protein sequence ID" value="OSX74595.1"/>
    <property type="molecule type" value="Genomic_DNA"/>
</dbReference>
<feature type="transmembrane region" description="Helical" evidence="5">
    <location>
        <begin position="54"/>
        <end position="79"/>
    </location>
</feature>
<dbReference type="Proteomes" id="UP000218209">
    <property type="component" value="Unassembled WGS sequence"/>
</dbReference>
<comment type="subcellular location">
    <subcellularLocation>
        <location evidence="1">Membrane</location>
        <topology evidence="1">Multi-pass membrane protein</topology>
    </subcellularLocation>
</comment>
<feature type="transmembrane region" description="Helical" evidence="5">
    <location>
        <begin position="112"/>
        <end position="134"/>
    </location>
</feature>
<evidence type="ECO:0000313" key="6">
    <source>
        <dbReference type="EMBL" id="OSX74595.1"/>
    </source>
</evidence>
<keyword evidence="4 5" id="KW-0472">Membrane</keyword>
<gene>
    <name evidence="6" type="ORF">BU14_0280s0012</name>
</gene>
<feature type="transmembrane region" description="Helical" evidence="5">
    <location>
        <begin position="239"/>
        <end position="267"/>
    </location>
</feature>